<feature type="domain" description="TIR" evidence="5">
    <location>
        <begin position="1170"/>
        <end position="1312"/>
    </location>
</feature>
<keyword evidence="1 3" id="KW-0853">WD repeat</keyword>
<dbReference type="SUPFAM" id="SSF50978">
    <property type="entry name" value="WD40 repeat-like"/>
    <property type="match status" value="2"/>
</dbReference>
<dbReference type="InterPro" id="IPR035897">
    <property type="entry name" value="Toll_tir_struct_dom_sf"/>
</dbReference>
<evidence type="ECO:0000256" key="1">
    <source>
        <dbReference type="ARBA" id="ARBA00022574"/>
    </source>
</evidence>
<evidence type="ECO:0000256" key="3">
    <source>
        <dbReference type="PROSITE-ProRule" id="PRU00221"/>
    </source>
</evidence>
<dbReference type="SMART" id="SM00255">
    <property type="entry name" value="TIR"/>
    <property type="match status" value="1"/>
</dbReference>
<dbReference type="PROSITE" id="PS50082">
    <property type="entry name" value="WD_REPEATS_2"/>
    <property type="match status" value="11"/>
</dbReference>
<reference evidence="7" key="1">
    <citation type="journal article" date="2019" name="Int. J. Syst. Evol. Microbiol.">
        <title>The Global Catalogue of Microorganisms (GCM) 10K type strain sequencing project: providing services to taxonomists for standard genome sequencing and annotation.</title>
        <authorList>
            <consortium name="The Broad Institute Genomics Platform"/>
            <consortium name="The Broad Institute Genome Sequencing Center for Infectious Disease"/>
            <person name="Wu L."/>
            <person name="Ma J."/>
        </authorList>
    </citation>
    <scope>NUCLEOTIDE SEQUENCE [LARGE SCALE GENOMIC DNA]</scope>
    <source>
        <strain evidence="7">CGMCC 4.1721</strain>
    </source>
</reference>
<evidence type="ECO:0000313" key="7">
    <source>
        <dbReference type="Proteomes" id="UP001596208"/>
    </source>
</evidence>
<proteinExistence type="predicted"/>
<evidence type="ECO:0000256" key="2">
    <source>
        <dbReference type="ARBA" id="ARBA00022737"/>
    </source>
</evidence>
<dbReference type="CDD" id="cd00200">
    <property type="entry name" value="WD40"/>
    <property type="match status" value="2"/>
</dbReference>
<feature type="repeat" description="WD" evidence="3">
    <location>
        <begin position="693"/>
        <end position="724"/>
    </location>
</feature>
<dbReference type="PROSITE" id="PS50104">
    <property type="entry name" value="TIR"/>
    <property type="match status" value="1"/>
</dbReference>
<dbReference type="Gene3D" id="3.40.50.10140">
    <property type="entry name" value="Toll/interleukin-1 receptor homology (TIR) domain"/>
    <property type="match status" value="1"/>
</dbReference>
<dbReference type="InterPro" id="IPR027417">
    <property type="entry name" value="P-loop_NTPase"/>
</dbReference>
<dbReference type="PANTHER" id="PTHR19848">
    <property type="entry name" value="WD40 REPEAT PROTEIN"/>
    <property type="match status" value="1"/>
</dbReference>
<dbReference type="InterPro" id="IPR015943">
    <property type="entry name" value="WD40/YVTN_repeat-like_dom_sf"/>
</dbReference>
<dbReference type="EMBL" id="JBHSKI010000001">
    <property type="protein sequence ID" value="MFC5170028.1"/>
    <property type="molecule type" value="Genomic_DNA"/>
</dbReference>
<dbReference type="Pfam" id="PF00400">
    <property type="entry name" value="WD40"/>
    <property type="match status" value="11"/>
</dbReference>
<feature type="repeat" description="WD" evidence="3">
    <location>
        <begin position="856"/>
        <end position="897"/>
    </location>
</feature>
<feature type="compositionally biased region" description="Pro residues" evidence="4">
    <location>
        <begin position="1153"/>
        <end position="1165"/>
    </location>
</feature>
<dbReference type="Proteomes" id="UP001596208">
    <property type="component" value="Unassembled WGS sequence"/>
</dbReference>
<dbReference type="InterPro" id="IPR000157">
    <property type="entry name" value="TIR_dom"/>
</dbReference>
<dbReference type="PROSITE" id="PS00678">
    <property type="entry name" value="WD_REPEATS_1"/>
    <property type="match status" value="3"/>
</dbReference>
<feature type="repeat" description="WD" evidence="3">
    <location>
        <begin position="725"/>
        <end position="768"/>
    </location>
</feature>
<feature type="repeat" description="WD" evidence="3">
    <location>
        <begin position="814"/>
        <end position="855"/>
    </location>
</feature>
<evidence type="ECO:0000256" key="4">
    <source>
        <dbReference type="SAM" id="MobiDB-lite"/>
    </source>
</evidence>
<keyword evidence="7" id="KW-1185">Reference proteome</keyword>
<dbReference type="SMART" id="SM00320">
    <property type="entry name" value="WD40"/>
    <property type="match status" value="14"/>
</dbReference>
<dbReference type="PANTHER" id="PTHR19848:SF8">
    <property type="entry name" value="F-BOX AND WD REPEAT DOMAIN CONTAINING 7"/>
    <property type="match status" value="1"/>
</dbReference>
<dbReference type="RefSeq" id="WP_244167342.1">
    <property type="nucleotide sequence ID" value="NZ_JBHSKI010000001.1"/>
</dbReference>
<evidence type="ECO:0000313" key="6">
    <source>
        <dbReference type="EMBL" id="MFC5170028.1"/>
    </source>
</evidence>
<feature type="region of interest" description="Disordered" evidence="4">
    <location>
        <begin position="1148"/>
        <end position="1169"/>
    </location>
</feature>
<dbReference type="SUPFAM" id="SSF141571">
    <property type="entry name" value="Pentapeptide repeat-like"/>
    <property type="match status" value="1"/>
</dbReference>
<feature type="repeat" description="WD" evidence="3">
    <location>
        <begin position="1000"/>
        <end position="1021"/>
    </location>
</feature>
<feature type="repeat" description="WD" evidence="3">
    <location>
        <begin position="898"/>
        <end position="939"/>
    </location>
</feature>
<keyword evidence="2" id="KW-0677">Repeat</keyword>
<dbReference type="InterPro" id="IPR036322">
    <property type="entry name" value="WD40_repeat_dom_sf"/>
</dbReference>
<dbReference type="Pfam" id="PF13676">
    <property type="entry name" value="TIR_2"/>
    <property type="match status" value="1"/>
</dbReference>
<name>A0ABW0AYP3_9ACTN</name>
<dbReference type="InterPro" id="IPR020472">
    <property type="entry name" value="WD40_PAC1"/>
</dbReference>
<evidence type="ECO:0000259" key="5">
    <source>
        <dbReference type="PROSITE" id="PS50104"/>
    </source>
</evidence>
<dbReference type="PROSITE" id="PS50294">
    <property type="entry name" value="WD_REPEATS_REGION"/>
    <property type="match status" value="7"/>
</dbReference>
<dbReference type="InterPro" id="IPR001680">
    <property type="entry name" value="WD40_rpt"/>
</dbReference>
<organism evidence="6 7">
    <name type="scientific">Streptomyces mutomycini</name>
    <dbReference type="NCBI Taxonomy" id="284036"/>
    <lineage>
        <taxon>Bacteria</taxon>
        <taxon>Bacillati</taxon>
        <taxon>Actinomycetota</taxon>
        <taxon>Actinomycetes</taxon>
        <taxon>Kitasatosporales</taxon>
        <taxon>Streptomycetaceae</taxon>
        <taxon>Streptomyces</taxon>
    </lineage>
</organism>
<protein>
    <submittedName>
        <fullName evidence="6">TIR domain-containing protein</fullName>
    </submittedName>
</protein>
<feature type="repeat" description="WD" evidence="3">
    <location>
        <begin position="557"/>
        <end position="592"/>
    </location>
</feature>
<feature type="repeat" description="WD" evidence="3">
    <location>
        <begin position="598"/>
        <end position="631"/>
    </location>
</feature>
<feature type="repeat" description="WD" evidence="3">
    <location>
        <begin position="940"/>
        <end position="981"/>
    </location>
</feature>
<dbReference type="Gene3D" id="3.40.50.300">
    <property type="entry name" value="P-loop containing nucleotide triphosphate hydrolases"/>
    <property type="match status" value="1"/>
</dbReference>
<gene>
    <name evidence="6" type="ORF">ACFPRK_05345</name>
</gene>
<feature type="repeat" description="WD" evidence="3">
    <location>
        <begin position="772"/>
        <end position="813"/>
    </location>
</feature>
<dbReference type="PRINTS" id="PR00320">
    <property type="entry name" value="GPROTEINBRPT"/>
</dbReference>
<dbReference type="SUPFAM" id="SSF52200">
    <property type="entry name" value="Toll/Interleukin receptor TIR domain"/>
    <property type="match status" value="1"/>
</dbReference>
<dbReference type="Gene3D" id="2.130.10.10">
    <property type="entry name" value="YVTN repeat-like/Quinoprotein amine dehydrogenase"/>
    <property type="match status" value="4"/>
</dbReference>
<accession>A0ABW0AYP3</accession>
<feature type="repeat" description="WD" evidence="3">
    <location>
        <begin position="1022"/>
        <end position="1053"/>
    </location>
</feature>
<comment type="caution">
    <text evidence="6">The sequence shown here is derived from an EMBL/GenBank/DDBJ whole genome shotgun (WGS) entry which is preliminary data.</text>
</comment>
<dbReference type="SUPFAM" id="SSF52540">
    <property type="entry name" value="P-loop containing nucleoside triphosphate hydrolases"/>
    <property type="match status" value="1"/>
</dbReference>
<sequence>MNVQLCWSTSPPWSRPFEVSTGPKERLCGSRPDHYNRAHHRLRHAVGCQGFRVPHGGDPDVRAMSIDYLFSTYHAPLDDFVDRTREVSRLLTYVESGCRVCTVHGLGGVGKSALAFRLAHAEAKAPRRTIWVSLTNAPSVDELLNGLLSLFPDRDTRSNRTPTEQLITCLTNEACFVVLDNLEVLLDSERFSNEFRPAYEDYGTLLSCLASDPHRSTVLITSRENPSFLRERSTTVRTLHLQGLPKVPARTLLARRGLRGDVRLRGDLVSKYDGNPLAIQLASDLILDIHDGSIARFIESGEFVFGELEGLFHQHFERLTSEERMVLFRLAAARRPLTVREISADSRAGSGTAGTSLQRLRRRSLIQESEGCFYLQYMIQEFVTARLNLDCFQEVLTGRPDVLCRFALVDAGAPEHVREAQRRFLSGPMMNMLQDRLGSATQVAPRLLALLDASRIGSDAYGTFLAANALSVHHAWTSDLSGLDLSRLVLRRLDLSELRLSHADARQTEFAGCRFPGIYHYVFALEFSPEGTVAAIGQSGGSVILVNVPDGTRLRTLPWQADWIRAVAYSPDGSRLACADERGRLRVWDLATNLPTDFAGHDRQTRSVVFSADGRTLFSAGEDRRILAWSVVPRETEPQVLCRMDAEIWSLHSAPTAPLLAAACDEACLRVWDTSTGEEVMLAGGERVAGRCVKFSTDGRHVFVGCDDGVIRVWSMESRSLVAELPGHTSSVWALAVTRTPSGDVLITGSHDETIRVWSIADPSAARCERVISSLNGPVWPVAADSDGHYFATVGRNSTIRFWDVANAECLEILSGSSGTLLGVASSPDGRLIASGGHDQIVRVWNPDTGECLGELRGHTAGVRALAFHPEGELLATAGEDWDVRLWDLTTNQLSAVLTGSRNWLWTVVFEPNGHSVAAAGADAIIRIWDVQGRGGVQTLVGHEARVRAVQYTSDGRRMVSVGEDGQTRLWEIAAGESELLGIVECHVTSVCVLDDRMCVTGGSDGILRVWDLESRTLRGQTRGHSGAILSILAQPGGTTFVSAGQDGYLRSWTSEGLRLRDVSPTPSGTIRSIAWHAGGTHIGAVGSDEAIRSYVYPDLGESEVIRVARQFEGFDISRCRGITPAELSSLTALGAVESHLPTSSVVAQRATVPPPTPEPQPSPLPSSTRRARMFISYSHRDDELRSQLEKHLSLLRWRGLLDSWSDRQIRVGEEWSGAIDDNLESADIILLLVSSDFLASDFCRDIEMRRAMERHHEGTARVVPVLLRACDWHGFPFGALQALPRDCRPVTAWPNPDAAFTDVAVWLRIALEDIVQSPREHGTSTERTEP</sequence>
<dbReference type="InterPro" id="IPR019775">
    <property type="entry name" value="WD40_repeat_CS"/>
</dbReference>